<dbReference type="FunFam" id="1.10.1220.70:FF:000001">
    <property type="entry name" value="Olfactory receptor"/>
    <property type="match status" value="1"/>
</dbReference>
<dbReference type="GO" id="GO:0004984">
    <property type="term" value="F:olfactory receptor activity"/>
    <property type="evidence" value="ECO:0007669"/>
    <property type="project" value="InterPro"/>
</dbReference>
<dbReference type="PRINTS" id="PR00237">
    <property type="entry name" value="GPCRRHODOPSN"/>
</dbReference>
<evidence type="ECO:0000256" key="10">
    <source>
        <dbReference type="ARBA" id="ARBA00023170"/>
    </source>
</evidence>
<comment type="similarity">
    <text evidence="2">Belongs to the G-protein coupled receptor 1 family.</text>
</comment>
<feature type="domain" description="G-protein coupled receptors family 1 profile" evidence="14">
    <location>
        <begin position="103"/>
        <end position="201"/>
    </location>
</feature>
<evidence type="ECO:0000256" key="4">
    <source>
        <dbReference type="ARBA" id="ARBA00022606"/>
    </source>
</evidence>
<feature type="transmembrane region" description="Helical" evidence="12">
    <location>
        <begin position="121"/>
        <end position="140"/>
    </location>
</feature>
<feature type="transmembrane region" description="Helical" evidence="12">
    <location>
        <begin position="88"/>
        <end position="109"/>
    </location>
</feature>
<dbReference type="Proteomes" id="UP000335636">
    <property type="component" value="Unassembled WGS sequence"/>
</dbReference>
<feature type="domain" description="G-protein coupled receptors family 1 profile" evidence="14">
    <location>
        <begin position="250"/>
        <end position="499"/>
    </location>
</feature>
<feature type="transmembrane region" description="Helical" evidence="12">
    <location>
        <begin position="152"/>
        <end position="170"/>
    </location>
</feature>
<keyword evidence="11" id="KW-0807">Transducer</keyword>
<proteinExistence type="inferred from homology"/>
<dbReference type="InterPro" id="IPR000725">
    <property type="entry name" value="Olfact_rcpt"/>
</dbReference>
<gene>
    <name evidence="15" type="ORF">GHT09_006649</name>
    <name evidence="16" type="ORF">MONAX_5E033554</name>
</gene>
<evidence type="ECO:0000256" key="2">
    <source>
        <dbReference type="ARBA" id="ARBA00010663"/>
    </source>
</evidence>
<evidence type="ECO:0000313" key="15">
    <source>
        <dbReference type="EMBL" id="KAF7482056.1"/>
    </source>
</evidence>
<keyword evidence="7 12" id="KW-1133">Transmembrane helix</keyword>
<dbReference type="GO" id="GO:0004930">
    <property type="term" value="F:G protein-coupled receptor activity"/>
    <property type="evidence" value="ECO:0007669"/>
    <property type="project" value="UniProtKB-KW"/>
</dbReference>
<dbReference type="PROSITE" id="PS50262">
    <property type="entry name" value="G_PROTEIN_RECEP_F1_2"/>
    <property type="match status" value="2"/>
</dbReference>
<keyword evidence="17" id="KW-1185">Reference proteome</keyword>
<feature type="chain" id="PRO_5036140415" description="G-protein coupled receptors family 1 profile domain-containing protein" evidence="13">
    <location>
        <begin position="19"/>
        <end position="518"/>
    </location>
</feature>
<reference evidence="16 17" key="1">
    <citation type="submission" date="2019-04" db="EMBL/GenBank/DDBJ databases">
        <authorList>
            <person name="Alioto T."/>
            <person name="Alioto T."/>
        </authorList>
    </citation>
    <scope>NUCLEOTIDE SEQUENCE [LARGE SCALE GENOMIC DNA]</scope>
</reference>
<dbReference type="Gene3D" id="1.20.1070.10">
    <property type="entry name" value="Rhodopsin 7-helix transmembrane proteins"/>
    <property type="match status" value="3"/>
</dbReference>
<dbReference type="EMBL" id="CABDUW010002381">
    <property type="protein sequence ID" value="VTJ86588.1"/>
    <property type="molecule type" value="Genomic_DNA"/>
</dbReference>
<protein>
    <recommendedName>
        <fullName evidence="14">G-protein coupled receptors family 1 profile domain-containing protein</fullName>
    </recommendedName>
</protein>
<feature type="transmembrane region" description="Helical" evidence="12">
    <location>
        <begin position="481"/>
        <end position="501"/>
    </location>
</feature>
<evidence type="ECO:0000256" key="5">
    <source>
        <dbReference type="ARBA" id="ARBA00022692"/>
    </source>
</evidence>
<keyword evidence="3" id="KW-1003">Cell membrane</keyword>
<evidence type="ECO:0000256" key="11">
    <source>
        <dbReference type="ARBA" id="ARBA00023224"/>
    </source>
</evidence>
<evidence type="ECO:0000256" key="1">
    <source>
        <dbReference type="ARBA" id="ARBA00004651"/>
    </source>
</evidence>
<feature type="transmembrane region" description="Helical" evidence="12">
    <location>
        <begin position="300"/>
        <end position="323"/>
    </location>
</feature>
<dbReference type="Proteomes" id="UP000662637">
    <property type="component" value="Unassembled WGS sequence"/>
</dbReference>
<comment type="subcellular location">
    <subcellularLocation>
        <location evidence="1">Cell membrane</location>
        <topology evidence="1">Multi-pass membrane protein</topology>
    </subcellularLocation>
</comment>
<keyword evidence="10" id="KW-0675">Receptor</keyword>
<evidence type="ECO:0000313" key="16">
    <source>
        <dbReference type="EMBL" id="VTJ86588.1"/>
    </source>
</evidence>
<feature type="transmembrane region" description="Helical" evidence="12">
    <location>
        <begin position="446"/>
        <end position="469"/>
    </location>
</feature>
<organism evidence="16 17">
    <name type="scientific">Marmota monax</name>
    <name type="common">Woodchuck</name>
    <dbReference type="NCBI Taxonomy" id="9995"/>
    <lineage>
        <taxon>Eukaryota</taxon>
        <taxon>Metazoa</taxon>
        <taxon>Chordata</taxon>
        <taxon>Craniata</taxon>
        <taxon>Vertebrata</taxon>
        <taxon>Euteleostomi</taxon>
        <taxon>Mammalia</taxon>
        <taxon>Eutheria</taxon>
        <taxon>Euarchontoglires</taxon>
        <taxon>Glires</taxon>
        <taxon>Rodentia</taxon>
        <taxon>Sciuromorpha</taxon>
        <taxon>Sciuridae</taxon>
        <taxon>Xerinae</taxon>
        <taxon>Marmotini</taxon>
        <taxon>Marmota</taxon>
    </lineage>
</organism>
<accession>A0A5E4CXM1</accession>
<dbReference type="AlphaFoldDB" id="A0A5E4CXM1"/>
<dbReference type="Pfam" id="PF00001">
    <property type="entry name" value="7tm_1"/>
    <property type="match status" value="1"/>
</dbReference>
<feature type="signal peptide" evidence="13">
    <location>
        <begin position="1"/>
        <end position="18"/>
    </location>
</feature>
<evidence type="ECO:0000313" key="17">
    <source>
        <dbReference type="Proteomes" id="UP000335636"/>
    </source>
</evidence>
<dbReference type="CDD" id="cd15234">
    <property type="entry name" value="7tmA_OR7-like"/>
    <property type="match status" value="1"/>
</dbReference>
<feature type="transmembrane region" description="Helical" evidence="12">
    <location>
        <begin position="269"/>
        <end position="288"/>
    </location>
</feature>
<evidence type="ECO:0000256" key="12">
    <source>
        <dbReference type="SAM" id="Phobius"/>
    </source>
</evidence>
<dbReference type="EMBL" id="WJEC01000650">
    <property type="protein sequence ID" value="KAF7482056.1"/>
    <property type="molecule type" value="Genomic_DNA"/>
</dbReference>
<keyword evidence="5 12" id="KW-0812">Transmembrane</keyword>
<keyword evidence="9 12" id="KW-0472">Membrane</keyword>
<keyword evidence="4" id="KW-0716">Sensory transduction</keyword>
<dbReference type="PRINTS" id="PR00245">
    <property type="entry name" value="OLFACTORYR"/>
</dbReference>
<evidence type="ECO:0000256" key="6">
    <source>
        <dbReference type="ARBA" id="ARBA00022725"/>
    </source>
</evidence>
<name>A0A5E4CXM1_MARMO</name>
<feature type="transmembrane region" description="Helical" evidence="12">
    <location>
        <begin position="406"/>
        <end position="425"/>
    </location>
</feature>
<dbReference type="PANTHER" id="PTHR48001">
    <property type="entry name" value="OLFACTORY RECEPTOR"/>
    <property type="match status" value="1"/>
</dbReference>
<evidence type="ECO:0000256" key="8">
    <source>
        <dbReference type="ARBA" id="ARBA00023040"/>
    </source>
</evidence>
<dbReference type="GO" id="GO:0005886">
    <property type="term" value="C:plasma membrane"/>
    <property type="evidence" value="ECO:0007669"/>
    <property type="project" value="UniProtKB-SubCell"/>
</dbReference>
<evidence type="ECO:0000259" key="14">
    <source>
        <dbReference type="PROSITE" id="PS50262"/>
    </source>
</evidence>
<keyword evidence="6" id="KW-0552">Olfaction</keyword>
<feature type="transmembrane region" description="Helical" evidence="12">
    <location>
        <begin position="235"/>
        <end position="257"/>
    </location>
</feature>
<evidence type="ECO:0000256" key="3">
    <source>
        <dbReference type="ARBA" id="ARBA00022475"/>
    </source>
</evidence>
<evidence type="ECO:0000256" key="13">
    <source>
        <dbReference type="SAM" id="SignalP"/>
    </source>
</evidence>
<dbReference type="InterPro" id="IPR000276">
    <property type="entry name" value="GPCR_Rhodpsn"/>
</dbReference>
<dbReference type="InterPro" id="IPR017452">
    <property type="entry name" value="GPCR_Rhodpsn_7TM"/>
</dbReference>
<keyword evidence="8" id="KW-0297">G-protein coupled receptor</keyword>
<dbReference type="SUPFAM" id="SSF81321">
    <property type="entry name" value="Family A G protein-coupled receptor-like"/>
    <property type="match status" value="3"/>
</dbReference>
<dbReference type="FunFam" id="1.20.1070.10:FF:000410">
    <property type="entry name" value="Olfactory receptor 1348"/>
    <property type="match status" value="1"/>
</dbReference>
<dbReference type="Pfam" id="PF13853">
    <property type="entry name" value="7tm_4"/>
    <property type="match status" value="1"/>
</dbReference>
<keyword evidence="13" id="KW-0732">Signal</keyword>
<evidence type="ECO:0000256" key="7">
    <source>
        <dbReference type="ARBA" id="ARBA00022989"/>
    </source>
</evidence>
<sequence length="518" mass="57864">MYLVTVLGNLLIILAVSSDSHLHTPMYFLSNLSLTDICFITTMVSKMIVDIPIQSRVMCPRTREPQNLTGISEFHLLGLSEDPDLQPIIFRLFLSMYLVAVLGNLLIILAVSSDSHLHTPMYFFLSNLSLADIGFISTTVPEMLVNIHTHSGVISFVGCLTQMSLFILFLCMDDLLLTLMAYDRFVAICHPLHYAVIMNPRLCVRCPSNINPPNLTSVSKFHLTGLSEDPDLQPILFGLFLSMYLVTVLGNLLIILAVSSDSHLHTPMYFFLSNLSLADIGFISTTVPKMLANIQTHSRAISYVGCLTQMSLFIIFVCMDDMLLTVMAYDRFVAICHPLHYPDIMNPSLCAFLVLVSFLVSLLDSQIHNLIALQFTYFKDIEISNYFCHPSQVLTLACFDSFNRSIVIYCLVAIFGFLPVSGILLSYSKILSSILKIPSSGGKYKAFSTCGSHLAVVCLFYGTGIVEYLGSVMSHSPQNSVLASMMYTVVTPMLNPFIYSLRNKEIKNSLRRLHRRIA</sequence>
<evidence type="ECO:0000256" key="9">
    <source>
        <dbReference type="ARBA" id="ARBA00023136"/>
    </source>
</evidence>
<reference evidence="15" key="2">
    <citation type="submission" date="2020-08" db="EMBL/GenBank/DDBJ databases">
        <authorList>
            <person name="Shumante A."/>
            <person name="Zimin A.V."/>
            <person name="Puiu D."/>
            <person name="Salzberg S.L."/>
        </authorList>
    </citation>
    <scope>NUCLEOTIDE SEQUENCE</scope>
    <source>
        <strain evidence="15">WC2-LM</strain>
        <tissue evidence="15">Liver</tissue>
    </source>
</reference>
<dbReference type="FunFam" id="1.20.1070.10:FF:000009">
    <property type="entry name" value="Olfactory receptor"/>
    <property type="match status" value="1"/>
</dbReference>